<dbReference type="AlphaFoldDB" id="A0A7J7MFN4"/>
<proteinExistence type="predicted"/>
<dbReference type="Proteomes" id="UP000541444">
    <property type="component" value="Unassembled WGS sequence"/>
</dbReference>
<evidence type="ECO:0000313" key="1">
    <source>
        <dbReference type="EMBL" id="KAF6153574.1"/>
    </source>
</evidence>
<evidence type="ECO:0000313" key="2">
    <source>
        <dbReference type="Proteomes" id="UP000541444"/>
    </source>
</evidence>
<reference evidence="1 2" key="1">
    <citation type="journal article" date="2020" name="IScience">
        <title>Genome Sequencing of the Endangered Kingdonia uniflora (Circaeasteraceae, Ranunculales) Reveals Potential Mechanisms of Evolutionary Specialization.</title>
        <authorList>
            <person name="Sun Y."/>
            <person name="Deng T."/>
            <person name="Zhang A."/>
            <person name="Moore M.J."/>
            <person name="Landis J.B."/>
            <person name="Lin N."/>
            <person name="Zhang H."/>
            <person name="Zhang X."/>
            <person name="Huang J."/>
            <person name="Zhang X."/>
            <person name="Sun H."/>
            <person name="Wang H."/>
        </authorList>
    </citation>
    <scope>NUCLEOTIDE SEQUENCE [LARGE SCALE GENOMIC DNA]</scope>
    <source>
        <strain evidence="1">TB1705</strain>
        <tissue evidence="1">Leaf</tissue>
    </source>
</reference>
<accession>A0A7J7MFN4</accession>
<protein>
    <submittedName>
        <fullName evidence="1">Uncharacterized protein</fullName>
    </submittedName>
</protein>
<feature type="non-terminal residue" evidence="1">
    <location>
        <position position="104"/>
    </location>
</feature>
<keyword evidence="2" id="KW-1185">Reference proteome</keyword>
<gene>
    <name evidence="1" type="ORF">GIB67_027441</name>
</gene>
<sequence length="104" mass="12655">LSNFSRYHLRRGIWRNNYFDCWVSQKCCWRSELVMTFHGMTLEEVEEADDDYHQMWRFYYIVLFAVHRRACLRMLAEDAVAAEDEKAGKVSEKYCRYPAKDWVL</sequence>
<organism evidence="1 2">
    <name type="scientific">Kingdonia uniflora</name>
    <dbReference type="NCBI Taxonomy" id="39325"/>
    <lineage>
        <taxon>Eukaryota</taxon>
        <taxon>Viridiplantae</taxon>
        <taxon>Streptophyta</taxon>
        <taxon>Embryophyta</taxon>
        <taxon>Tracheophyta</taxon>
        <taxon>Spermatophyta</taxon>
        <taxon>Magnoliopsida</taxon>
        <taxon>Ranunculales</taxon>
        <taxon>Circaeasteraceae</taxon>
        <taxon>Kingdonia</taxon>
    </lineage>
</organism>
<dbReference type="EMBL" id="JACGCM010001560">
    <property type="protein sequence ID" value="KAF6153574.1"/>
    <property type="molecule type" value="Genomic_DNA"/>
</dbReference>
<comment type="caution">
    <text evidence="1">The sequence shown here is derived from an EMBL/GenBank/DDBJ whole genome shotgun (WGS) entry which is preliminary data.</text>
</comment>
<name>A0A7J7MFN4_9MAGN</name>